<dbReference type="Gene3D" id="3.40.630.30">
    <property type="match status" value="1"/>
</dbReference>
<comment type="catalytic activity">
    <reaction evidence="6">
        <text>glycyl-tRNA(Gly) + acetyl-CoA = N-acetylglycyl-tRNA(Gly) + CoA + H(+)</text>
        <dbReference type="Rhea" id="RHEA:81867"/>
        <dbReference type="Rhea" id="RHEA-COMP:9683"/>
        <dbReference type="Rhea" id="RHEA-COMP:19766"/>
        <dbReference type="ChEBI" id="CHEBI:15378"/>
        <dbReference type="ChEBI" id="CHEBI:57287"/>
        <dbReference type="ChEBI" id="CHEBI:57288"/>
        <dbReference type="ChEBI" id="CHEBI:78522"/>
        <dbReference type="ChEBI" id="CHEBI:232036"/>
    </reaction>
</comment>
<evidence type="ECO:0000256" key="3">
    <source>
        <dbReference type="ARBA" id="ARBA00022649"/>
    </source>
</evidence>
<feature type="domain" description="N-acetyltransferase" evidence="7">
    <location>
        <begin position="11"/>
        <end position="176"/>
    </location>
</feature>
<keyword evidence="5 8" id="KW-0012">Acyltransferase</keyword>
<protein>
    <submittedName>
        <fullName evidence="8">GNAT family N-acetyltransferase</fullName>
        <ecNumber evidence="8">2.3.1.-</ecNumber>
    </submittedName>
</protein>
<dbReference type="EC" id="2.3.1.-" evidence="8"/>
<keyword evidence="4 8" id="KW-0808">Transferase</keyword>
<dbReference type="Pfam" id="PF00583">
    <property type="entry name" value="Acetyltransf_1"/>
    <property type="match status" value="1"/>
</dbReference>
<dbReference type="GO" id="GO:0016746">
    <property type="term" value="F:acyltransferase activity"/>
    <property type="evidence" value="ECO:0007669"/>
    <property type="project" value="UniProtKB-KW"/>
</dbReference>
<keyword evidence="3" id="KW-1277">Toxin-antitoxin system</keyword>
<dbReference type="InterPro" id="IPR016181">
    <property type="entry name" value="Acyl_CoA_acyltransferase"/>
</dbReference>
<comment type="similarity">
    <text evidence="1">Belongs to the acetyltransferase family. GNAT subfamily.</text>
</comment>
<dbReference type="PANTHER" id="PTHR36449">
    <property type="entry name" value="ACETYLTRANSFERASE-RELATED"/>
    <property type="match status" value="1"/>
</dbReference>
<sequence length="194" mass="21807">MLQGNTEPKPFVIEAFKKGSSYKGVKDFDCGDKVINDYVKSNLKRDGERDNKKIFVLLDPNKEERIAGFVSVHLHLTGKDELPGDAFPYSLPKAVPVVKISMIAVTKEYQKDGWGKQLLGVALDHALDVASIANDVKGVVLDAKEDVVKFYERHRFTLVEDTPDEYGTCFMFLSIRELQALDAKRKQQDQQSAV</sequence>
<evidence type="ECO:0000313" key="9">
    <source>
        <dbReference type="Proteomes" id="UP001163211"/>
    </source>
</evidence>
<evidence type="ECO:0000259" key="7">
    <source>
        <dbReference type="PROSITE" id="PS51186"/>
    </source>
</evidence>
<evidence type="ECO:0000256" key="6">
    <source>
        <dbReference type="ARBA" id="ARBA00049880"/>
    </source>
</evidence>
<organism evidence="8 9">
    <name type="scientific">Enterobacter pseudoroggenkampii</name>
    <dbReference type="NCBI Taxonomy" id="2996112"/>
    <lineage>
        <taxon>Bacteria</taxon>
        <taxon>Pseudomonadati</taxon>
        <taxon>Pseudomonadota</taxon>
        <taxon>Gammaproteobacteria</taxon>
        <taxon>Enterobacterales</taxon>
        <taxon>Enterobacteriaceae</taxon>
        <taxon>Enterobacter</taxon>
    </lineage>
</organism>
<comment type="caution">
    <text evidence="8">The sequence shown here is derived from an EMBL/GenBank/DDBJ whole genome shotgun (WGS) entry which is preliminary data.</text>
</comment>
<dbReference type="RefSeq" id="WP_136487025.1">
    <property type="nucleotide sequence ID" value="NZ_JAPMLV010000009.1"/>
</dbReference>
<evidence type="ECO:0000256" key="4">
    <source>
        <dbReference type="ARBA" id="ARBA00022679"/>
    </source>
</evidence>
<evidence type="ECO:0000256" key="2">
    <source>
        <dbReference type="ARBA" id="ARBA00022491"/>
    </source>
</evidence>
<gene>
    <name evidence="8" type="ORF">OTG14_22560</name>
</gene>
<accession>A0ABT3XIW2</accession>
<dbReference type="EMBL" id="JAPMLV010000009">
    <property type="protein sequence ID" value="MCX8305731.1"/>
    <property type="molecule type" value="Genomic_DNA"/>
</dbReference>
<dbReference type="InterPro" id="IPR000182">
    <property type="entry name" value="GNAT_dom"/>
</dbReference>
<dbReference type="PANTHER" id="PTHR36449:SF1">
    <property type="entry name" value="ACETYLTRANSFERASE"/>
    <property type="match status" value="1"/>
</dbReference>
<keyword evidence="9" id="KW-1185">Reference proteome</keyword>
<evidence type="ECO:0000313" key="8">
    <source>
        <dbReference type="EMBL" id="MCX8305731.1"/>
    </source>
</evidence>
<keyword evidence="2" id="KW-0678">Repressor</keyword>
<reference evidence="8" key="1">
    <citation type="submission" date="2022-11" db="EMBL/GenBank/DDBJ databases">
        <title>The draft genomes of two Enterobacter strains.</title>
        <authorList>
            <person name="He Y."/>
            <person name="Wu S."/>
            <person name="Feng Y."/>
            <person name="Zong Z."/>
        </authorList>
    </citation>
    <scope>NUCLEOTIDE SEQUENCE</scope>
    <source>
        <strain evidence="8">155092</strain>
    </source>
</reference>
<proteinExistence type="inferred from homology"/>
<dbReference type="Proteomes" id="UP001163211">
    <property type="component" value="Unassembled WGS sequence"/>
</dbReference>
<evidence type="ECO:0000256" key="1">
    <source>
        <dbReference type="ARBA" id="ARBA00009342"/>
    </source>
</evidence>
<name>A0ABT3XIW2_9ENTR</name>
<dbReference type="PROSITE" id="PS51186">
    <property type="entry name" value="GNAT"/>
    <property type="match status" value="1"/>
</dbReference>
<dbReference type="SUPFAM" id="SSF55729">
    <property type="entry name" value="Acyl-CoA N-acyltransferases (Nat)"/>
    <property type="match status" value="1"/>
</dbReference>
<evidence type="ECO:0000256" key="5">
    <source>
        <dbReference type="ARBA" id="ARBA00023315"/>
    </source>
</evidence>
<dbReference type="CDD" id="cd04301">
    <property type="entry name" value="NAT_SF"/>
    <property type="match status" value="1"/>
</dbReference>